<gene>
    <name evidence="1" type="ORF">BDD14_5263</name>
</gene>
<protein>
    <submittedName>
        <fullName evidence="1">Uncharacterized protein</fullName>
    </submittedName>
</protein>
<accession>A0A4Q7Z0G0</accession>
<keyword evidence="2" id="KW-1185">Reference proteome</keyword>
<comment type="caution">
    <text evidence="1">The sequence shown here is derived from an EMBL/GenBank/DDBJ whole genome shotgun (WGS) entry which is preliminary data.</text>
</comment>
<evidence type="ECO:0000313" key="1">
    <source>
        <dbReference type="EMBL" id="RZU43588.1"/>
    </source>
</evidence>
<organism evidence="1 2">
    <name type="scientific">Edaphobacter modestus</name>
    <dbReference type="NCBI Taxonomy" id="388466"/>
    <lineage>
        <taxon>Bacteria</taxon>
        <taxon>Pseudomonadati</taxon>
        <taxon>Acidobacteriota</taxon>
        <taxon>Terriglobia</taxon>
        <taxon>Terriglobales</taxon>
        <taxon>Acidobacteriaceae</taxon>
        <taxon>Edaphobacter</taxon>
    </lineage>
</organism>
<dbReference type="EMBL" id="SHKW01000001">
    <property type="protein sequence ID" value="RZU43588.1"/>
    <property type="molecule type" value="Genomic_DNA"/>
</dbReference>
<evidence type="ECO:0000313" key="2">
    <source>
        <dbReference type="Proteomes" id="UP000292958"/>
    </source>
</evidence>
<reference evidence="1 2" key="1">
    <citation type="submission" date="2019-02" db="EMBL/GenBank/DDBJ databases">
        <title>Genomic Encyclopedia of Archaeal and Bacterial Type Strains, Phase II (KMG-II): from individual species to whole genera.</title>
        <authorList>
            <person name="Goeker M."/>
        </authorList>
    </citation>
    <scope>NUCLEOTIDE SEQUENCE [LARGE SCALE GENOMIC DNA]</scope>
    <source>
        <strain evidence="1 2">DSM 18101</strain>
    </source>
</reference>
<dbReference type="Proteomes" id="UP000292958">
    <property type="component" value="Unassembled WGS sequence"/>
</dbReference>
<dbReference type="AlphaFoldDB" id="A0A4Q7Z0G0"/>
<proteinExistence type="predicted"/>
<sequence length="81" mass="8956">MMSPKRENPSLSSARPFACAAPIDTHQASRLIANDRSDAWQRTLVSERTFVIGKNKMVKLGNSTQFSNKLSGMVTYDNGSH</sequence>
<name>A0A4Q7Z0G0_9BACT</name>